<feature type="domain" description="DSBA-like thioredoxin" evidence="3">
    <location>
        <begin position="4"/>
        <end position="188"/>
    </location>
</feature>
<comment type="caution">
    <text evidence="4">The sequence shown here is derived from an EMBL/GenBank/DDBJ whole genome shotgun (WGS) entry which is preliminary data.</text>
</comment>
<evidence type="ECO:0000313" key="4">
    <source>
        <dbReference type="EMBL" id="MBB5538113.1"/>
    </source>
</evidence>
<dbReference type="GO" id="GO:0006749">
    <property type="term" value="P:glutathione metabolic process"/>
    <property type="evidence" value="ECO:0007669"/>
    <property type="project" value="TreeGrafter"/>
</dbReference>
<dbReference type="Proteomes" id="UP000585507">
    <property type="component" value="Unassembled WGS sequence"/>
</dbReference>
<dbReference type="InterPro" id="IPR036249">
    <property type="entry name" value="Thioredoxin-like_sf"/>
</dbReference>
<dbReference type="GO" id="GO:0004364">
    <property type="term" value="F:glutathione transferase activity"/>
    <property type="evidence" value="ECO:0007669"/>
    <property type="project" value="TreeGrafter"/>
</dbReference>
<dbReference type="InterPro" id="IPR051924">
    <property type="entry name" value="GST_Kappa/NadH"/>
</dbReference>
<feature type="active site" description="Nucleophile" evidence="2">
    <location>
        <position position="12"/>
    </location>
</feature>
<dbReference type="EMBL" id="JACHBK010000012">
    <property type="protein sequence ID" value="MBB5538113.1"/>
    <property type="molecule type" value="Genomic_DNA"/>
</dbReference>
<dbReference type="SUPFAM" id="SSF52833">
    <property type="entry name" value="Thioredoxin-like"/>
    <property type="match status" value="1"/>
</dbReference>
<dbReference type="AlphaFoldDB" id="A0A7W8XBT2"/>
<dbReference type="EC" id="5.99.1.4" evidence="1"/>
<sequence>MASIDFWFSIGSTYTFLAVMRLSQIAAKSGVEFDWHPFNVRAIMIEMDNIPFAKKPVKAAYMWRDIERRAAKFGLTARFPIPYPLTELEQANRVAVLAAAEGWCAAYTVAAYERWFVNGEAAGSEPNLSASIAAAGQDAERVLKMANSEAGIDALYAATDEARGLGIFGSPSFVVDGELFWGHDRLDDAIEWQTNLDRATPG</sequence>
<comment type="catalytic activity">
    <reaction evidence="1">
        <text>2-hydroxychromene-2-carboxylate = (3E)-4-(2-hydroxyphenyl)-2-oxobut-3-enoate</text>
        <dbReference type="Rhea" id="RHEA:27401"/>
        <dbReference type="ChEBI" id="CHEBI:59350"/>
        <dbReference type="ChEBI" id="CHEBI:59353"/>
        <dbReference type="EC" id="5.99.1.4"/>
    </reaction>
</comment>
<reference evidence="4 5" key="1">
    <citation type="submission" date="2020-08" db="EMBL/GenBank/DDBJ databases">
        <title>Genomic Encyclopedia of Type Strains, Phase IV (KMG-V): Genome sequencing to study the core and pangenomes of soil and plant-associated prokaryotes.</title>
        <authorList>
            <person name="Whitman W."/>
        </authorList>
    </citation>
    <scope>NUCLEOTIDE SEQUENCE [LARGE SCALE GENOMIC DNA]</scope>
    <source>
        <strain evidence="4 5">SEMIA 4084</strain>
    </source>
</reference>
<dbReference type="Pfam" id="PF01323">
    <property type="entry name" value="DSBA"/>
    <property type="match status" value="1"/>
</dbReference>
<comment type="similarity">
    <text evidence="1">Belongs to the GST superfamily. NadH family.</text>
</comment>
<dbReference type="Gene3D" id="3.40.30.10">
    <property type="entry name" value="Glutaredoxin"/>
    <property type="match status" value="1"/>
</dbReference>
<dbReference type="PANTHER" id="PTHR42943:SF2">
    <property type="entry name" value="GLUTATHIONE S-TRANSFERASE KAPPA 1"/>
    <property type="match status" value="1"/>
</dbReference>
<dbReference type="PIRSF" id="PIRSF006386">
    <property type="entry name" value="HCCAis_GSTk"/>
    <property type="match status" value="1"/>
</dbReference>
<dbReference type="GO" id="GO:1901170">
    <property type="term" value="P:naphthalene catabolic process"/>
    <property type="evidence" value="ECO:0007669"/>
    <property type="project" value="InterPro"/>
</dbReference>
<keyword evidence="1 4" id="KW-0413">Isomerase</keyword>
<dbReference type="CDD" id="cd03022">
    <property type="entry name" value="DsbA_HCCA_Iso"/>
    <property type="match status" value="1"/>
</dbReference>
<evidence type="ECO:0000256" key="1">
    <source>
        <dbReference type="PIRNR" id="PIRNR006386"/>
    </source>
</evidence>
<gene>
    <name evidence="4" type="ORF">GGD55_004834</name>
</gene>
<protein>
    <recommendedName>
        <fullName evidence="1">2-hydroxychromene-2-carboxylate isomerase</fullName>
        <ecNumber evidence="1">5.99.1.4</ecNumber>
    </recommendedName>
</protein>
<evidence type="ECO:0000259" key="3">
    <source>
        <dbReference type="Pfam" id="PF01323"/>
    </source>
</evidence>
<accession>A0A7W8XBT2</accession>
<evidence type="ECO:0000313" key="5">
    <source>
        <dbReference type="Proteomes" id="UP000585507"/>
    </source>
</evidence>
<dbReference type="RefSeq" id="WP_018325166.1">
    <property type="nucleotide sequence ID" value="NZ_JACHBK010000012.1"/>
</dbReference>
<dbReference type="GO" id="GO:0004602">
    <property type="term" value="F:glutathione peroxidase activity"/>
    <property type="evidence" value="ECO:0007669"/>
    <property type="project" value="TreeGrafter"/>
</dbReference>
<keyword evidence="5" id="KW-1185">Reference proteome</keyword>
<dbReference type="GO" id="GO:0018845">
    <property type="term" value="F:2-hydroxychromene-2-carboxylate isomerase activity"/>
    <property type="evidence" value="ECO:0007669"/>
    <property type="project" value="UniProtKB-UniRule"/>
</dbReference>
<proteinExistence type="inferred from homology"/>
<dbReference type="PANTHER" id="PTHR42943">
    <property type="entry name" value="GLUTATHIONE S-TRANSFERASE KAPPA"/>
    <property type="match status" value="1"/>
</dbReference>
<dbReference type="InterPro" id="IPR001853">
    <property type="entry name" value="DSBA-like_thioredoxin_dom"/>
</dbReference>
<name>A0A7W8XBT2_9HYPH</name>
<dbReference type="InterPro" id="IPR044087">
    <property type="entry name" value="NahD-like"/>
</dbReference>
<evidence type="ECO:0000256" key="2">
    <source>
        <dbReference type="PIRSR" id="PIRSR006386-1"/>
    </source>
</evidence>
<dbReference type="InterPro" id="IPR014440">
    <property type="entry name" value="HCCAis_GSTk"/>
</dbReference>
<organism evidence="4 5">
    <name type="scientific">Rhizobium giardinii</name>
    <dbReference type="NCBI Taxonomy" id="56731"/>
    <lineage>
        <taxon>Bacteria</taxon>
        <taxon>Pseudomonadati</taxon>
        <taxon>Pseudomonadota</taxon>
        <taxon>Alphaproteobacteria</taxon>
        <taxon>Hyphomicrobiales</taxon>
        <taxon>Rhizobiaceae</taxon>
        <taxon>Rhizobium/Agrobacterium group</taxon>
        <taxon>Rhizobium</taxon>
    </lineage>
</organism>